<dbReference type="OrthoDB" id="9798250at2"/>
<dbReference type="GO" id="GO:0016740">
    <property type="term" value="F:transferase activity"/>
    <property type="evidence" value="ECO:0007669"/>
    <property type="project" value="UniProtKB-KW"/>
</dbReference>
<dbReference type="SUPFAM" id="SSF53448">
    <property type="entry name" value="Nucleotide-diphospho-sugar transferases"/>
    <property type="match status" value="1"/>
</dbReference>
<dbReference type="InterPro" id="IPR018641">
    <property type="entry name" value="Trfase_1_rSAM/seldom-assoc"/>
</dbReference>
<dbReference type="EMBL" id="SSHH01000001">
    <property type="protein sequence ID" value="TIX52081.1"/>
    <property type="molecule type" value="Genomic_DNA"/>
</dbReference>
<dbReference type="PANTHER" id="PTHR36529:SF1">
    <property type="entry name" value="GLYCOSYLTRANSFERASE"/>
    <property type="match status" value="1"/>
</dbReference>
<protein>
    <submittedName>
        <fullName evidence="1">Glycosyltransferase</fullName>
    </submittedName>
</protein>
<dbReference type="InterPro" id="IPR029044">
    <property type="entry name" value="Nucleotide-diphossugar_trans"/>
</dbReference>
<dbReference type="Proteomes" id="UP000309389">
    <property type="component" value="Unassembled WGS sequence"/>
</dbReference>
<dbReference type="NCBIfam" id="TIGR04282">
    <property type="entry name" value="glyco_like_cofC"/>
    <property type="match status" value="1"/>
</dbReference>
<comment type="caution">
    <text evidence="1">The sequence shown here is derived from an EMBL/GenBank/DDBJ whole genome shotgun (WGS) entry which is preliminary data.</text>
</comment>
<name>A0A4T3F5E3_9SPHN</name>
<dbReference type="Gene3D" id="3.90.550.10">
    <property type="entry name" value="Spore Coat Polysaccharide Biosynthesis Protein SpsA, Chain A"/>
    <property type="match status" value="1"/>
</dbReference>
<evidence type="ECO:0000313" key="1">
    <source>
        <dbReference type="EMBL" id="TIX52081.1"/>
    </source>
</evidence>
<dbReference type="PANTHER" id="PTHR36529">
    <property type="entry name" value="SLL1095 PROTEIN"/>
    <property type="match status" value="1"/>
</dbReference>
<accession>A0A4T3F5E3</accession>
<reference evidence="1 2" key="1">
    <citation type="submission" date="2019-04" db="EMBL/GenBank/DDBJ databases">
        <title>Altererythrobacter aquimixticola sp. nov., isolated from sediment of junction between the ocean and a freshwater spring.</title>
        <authorList>
            <person name="Yoon J.-H."/>
        </authorList>
    </citation>
    <scope>NUCLEOTIDE SEQUENCE [LARGE SCALE GENOMIC DNA]</scope>
    <source>
        <strain evidence="1 2">SSKS-13</strain>
    </source>
</reference>
<organism evidence="1 2">
    <name type="scientific">Alteraurantiacibacter aquimixticola</name>
    <dbReference type="NCBI Taxonomy" id="2489173"/>
    <lineage>
        <taxon>Bacteria</taxon>
        <taxon>Pseudomonadati</taxon>
        <taxon>Pseudomonadota</taxon>
        <taxon>Alphaproteobacteria</taxon>
        <taxon>Sphingomonadales</taxon>
        <taxon>Erythrobacteraceae</taxon>
        <taxon>Alteraurantiacibacter</taxon>
    </lineage>
</organism>
<gene>
    <name evidence="1" type="ORF">E5222_01055</name>
</gene>
<keyword evidence="1" id="KW-0808">Transferase</keyword>
<evidence type="ECO:0000313" key="2">
    <source>
        <dbReference type="Proteomes" id="UP000309389"/>
    </source>
</evidence>
<proteinExistence type="predicted"/>
<keyword evidence="2" id="KW-1185">Reference proteome</keyword>
<sequence>MPEPVVALFAKYPHPGKAKTRLIPALGPSGAAHVHRLLVERTIATIRASGLAFDVWFTGAERADFAEWLGDDVTLVDQGEGDLGARLTRVGGPAILLGADVPDLAPRHLRDAASALERRDAVIGPASDGGYYLLGFNRRLPFLFTDMPWGTDAVLAETLQRLSQAGVEPAMIDELEDCDRPADLARWPELLP</sequence>
<dbReference type="Pfam" id="PF09837">
    <property type="entry name" value="DUF2064"/>
    <property type="match status" value="1"/>
</dbReference>
<dbReference type="AlphaFoldDB" id="A0A4T3F5E3"/>